<dbReference type="GO" id="GO:0005737">
    <property type="term" value="C:cytoplasm"/>
    <property type="evidence" value="ECO:0007669"/>
    <property type="project" value="TreeGrafter"/>
</dbReference>
<feature type="domain" description="SH3" evidence="5">
    <location>
        <begin position="155"/>
        <end position="214"/>
    </location>
</feature>
<dbReference type="GO" id="GO:0042554">
    <property type="term" value="P:superoxide anion generation"/>
    <property type="evidence" value="ECO:0007669"/>
    <property type="project" value="TreeGrafter"/>
</dbReference>
<evidence type="ECO:0000313" key="8">
    <source>
        <dbReference type="Proteomes" id="UP001174909"/>
    </source>
</evidence>
<feature type="compositionally biased region" description="Basic residues" evidence="4">
    <location>
        <begin position="440"/>
        <end position="456"/>
    </location>
</feature>
<feature type="compositionally biased region" description="Polar residues" evidence="4">
    <location>
        <begin position="484"/>
        <end position="498"/>
    </location>
</feature>
<dbReference type="Gene3D" id="3.30.1520.10">
    <property type="entry name" value="Phox-like domain"/>
    <property type="match status" value="1"/>
</dbReference>
<feature type="compositionally biased region" description="Low complexity" evidence="4">
    <location>
        <begin position="687"/>
        <end position="710"/>
    </location>
</feature>
<feature type="region of interest" description="Disordered" evidence="4">
    <location>
        <begin position="400"/>
        <end position="537"/>
    </location>
</feature>
<evidence type="ECO:0000259" key="6">
    <source>
        <dbReference type="PROSITE" id="PS50195"/>
    </source>
</evidence>
<evidence type="ECO:0000256" key="4">
    <source>
        <dbReference type="SAM" id="MobiDB-lite"/>
    </source>
</evidence>
<protein>
    <submittedName>
        <fullName evidence="7">SH3 and PX domain-containing protein 2A</fullName>
    </submittedName>
</protein>
<dbReference type="Gene3D" id="2.30.30.40">
    <property type="entry name" value="SH3 Domains"/>
    <property type="match status" value="3"/>
</dbReference>
<dbReference type="EMBL" id="CASHTH010002244">
    <property type="protein sequence ID" value="CAI8026873.1"/>
    <property type="molecule type" value="Genomic_DNA"/>
</dbReference>
<keyword evidence="1 3" id="KW-0728">SH3 domain</keyword>
<feature type="region of interest" description="Disordered" evidence="4">
    <location>
        <begin position="212"/>
        <end position="246"/>
    </location>
</feature>
<feature type="compositionally biased region" description="Polar residues" evidence="4">
    <location>
        <begin position="787"/>
        <end position="801"/>
    </location>
</feature>
<dbReference type="Pfam" id="PF00018">
    <property type="entry name" value="SH3_1"/>
    <property type="match status" value="3"/>
</dbReference>
<feature type="domain" description="SH3" evidence="5">
    <location>
        <begin position="269"/>
        <end position="328"/>
    </location>
</feature>
<dbReference type="InterPro" id="IPR001452">
    <property type="entry name" value="SH3_domain"/>
</dbReference>
<dbReference type="InterPro" id="IPR036871">
    <property type="entry name" value="PX_dom_sf"/>
</dbReference>
<dbReference type="Pfam" id="PF00787">
    <property type="entry name" value="PX"/>
    <property type="match status" value="1"/>
</dbReference>
<dbReference type="CDD" id="cd11856">
    <property type="entry name" value="SH3_p47phox_like"/>
    <property type="match status" value="2"/>
</dbReference>
<comment type="caution">
    <text evidence="7">The sequence shown here is derived from an EMBL/GenBank/DDBJ whole genome shotgun (WGS) entry which is preliminary data.</text>
</comment>
<dbReference type="PANTHER" id="PTHR15706">
    <property type="entry name" value="SH3 MULTIPLE DOMAIN"/>
    <property type="match status" value="1"/>
</dbReference>
<dbReference type="AlphaFoldDB" id="A0AA35WMG1"/>
<dbReference type="GO" id="GO:0035091">
    <property type="term" value="F:phosphatidylinositol binding"/>
    <property type="evidence" value="ECO:0007669"/>
    <property type="project" value="InterPro"/>
</dbReference>
<keyword evidence="8" id="KW-1185">Reference proteome</keyword>
<dbReference type="Proteomes" id="UP001174909">
    <property type="component" value="Unassembled WGS sequence"/>
</dbReference>
<feature type="domain" description="PX" evidence="6">
    <location>
        <begin position="10"/>
        <end position="133"/>
    </location>
</feature>
<dbReference type="SMART" id="SM00326">
    <property type="entry name" value="SH3"/>
    <property type="match status" value="3"/>
</dbReference>
<dbReference type="InterPro" id="IPR036028">
    <property type="entry name" value="SH3-like_dom_sf"/>
</dbReference>
<dbReference type="SUPFAM" id="SSF50044">
    <property type="entry name" value="SH3-domain"/>
    <property type="match status" value="3"/>
</dbReference>
<feature type="region of interest" description="Disordered" evidence="4">
    <location>
        <begin position="571"/>
        <end position="904"/>
    </location>
</feature>
<dbReference type="InterPro" id="IPR001683">
    <property type="entry name" value="PX_dom"/>
</dbReference>
<dbReference type="SMART" id="SM00312">
    <property type="entry name" value="PX"/>
    <property type="match status" value="1"/>
</dbReference>
<dbReference type="SUPFAM" id="SSF64268">
    <property type="entry name" value="PX domain"/>
    <property type="match status" value="1"/>
</dbReference>
<evidence type="ECO:0000256" key="1">
    <source>
        <dbReference type="ARBA" id="ARBA00022443"/>
    </source>
</evidence>
<evidence type="ECO:0000259" key="5">
    <source>
        <dbReference type="PROSITE" id="PS50002"/>
    </source>
</evidence>
<evidence type="ECO:0000256" key="2">
    <source>
        <dbReference type="ARBA" id="ARBA00022737"/>
    </source>
</evidence>
<dbReference type="GO" id="GO:0016176">
    <property type="term" value="F:superoxide-generating NADPH oxidase activator activity"/>
    <property type="evidence" value="ECO:0007669"/>
    <property type="project" value="TreeGrafter"/>
</dbReference>
<feature type="compositionally biased region" description="Low complexity" evidence="4">
    <location>
        <begin position="886"/>
        <end position="896"/>
    </location>
</feature>
<feature type="compositionally biased region" description="Basic and acidic residues" evidence="4">
    <location>
        <begin position="418"/>
        <end position="427"/>
    </location>
</feature>
<feature type="compositionally biased region" description="Low complexity" evidence="4">
    <location>
        <begin position="838"/>
        <end position="847"/>
    </location>
</feature>
<sequence length="943" mass="103885">MPWRRPTERSELVHVVVTGYKKRKYPRKFYVFAIDVTWNNNERSEIYRRYSEFFSFQTTLKALFPDAAGKRTKERTIPQLPKRIFVGRSHVAKVAEARVEQINRYCQTLVSLDVNISQSSHVIGFFSPRIGDISLPKLHLHRPASLHPLKIPAGSLFEEYCALAEFQGDEPSQISFTSGQIVLVLDKDSSGWWMCKVNDKVGWAPPSYLKKVDKGESGESDSDDDYLGLPGDVDSEKEGGETDSGISTIGEAVRDQISEGGKSFNVPEIEFQEYKAIDSYEAQGDGQVSFEEGDIIQVLDKIEDGWWFVAKGQEEGWVPCSYLEPLNGGQEEDDTISSLDVEHYITIERYTAEEEDELSFPKGVTVDVLQKSLDGWWLIKHEGKAALAPATFLVKKETDNESNPLVGRKASIPNVAETTKENGESEGKTSTLTRELYKQPPRKASVRKRVTIRKSKQKDSSFAEPTKGLKAPPTIREESPSPTPSNQPRKLSLETSDPINILWGSPSSPKHSKVTRKLSDVPVPTQEQVEVSPKLPGQRKISLDAALSGAPTISPDGSLVHQMNKATLVTSSITSSTTADSDTEEHEYFNIDNTQAYLRERREQKLRQMKGKSPVSPTTSDSEVERESSSSLTGKPGVFSGRAREVHSRIRQWERRLSSDSEDGVSSPTRRPVATPRARKPDLKPKPSLSQQQVPPRPRQSQIVRARGKVGAAGLGKKGGPPPLIEEQSAQPHLPPRPRNTEIKRARQGKPTSSAPNTPIPPISPSPSTTPTITATNDEGDHKVVLSPNSAFRPISNNRRSPSPGLPVVREERSEDAGTTPTALGLRAGNLRPRSPRGKSPSRSPSPAISTVTAGESLVPPKPSRKDRHDSETQETPPSPSPLSPSPASSPMMTLSEGGGNPFNQQMAETLIKYVLASQDAELKNALRECIMSNPEAVKTLQQ</sequence>
<name>A0AA35WMG1_GEOBA</name>
<dbReference type="PANTHER" id="PTHR15706:SF2">
    <property type="entry name" value="SH3 AND PX DOMAIN-CONTAINING PROTEIN 2A"/>
    <property type="match status" value="1"/>
</dbReference>
<proteinExistence type="predicted"/>
<dbReference type="InterPro" id="IPR051228">
    <property type="entry name" value="NADPH_Oxidase/PX-Domain"/>
</dbReference>
<dbReference type="PROSITE" id="PS50195">
    <property type="entry name" value="PX"/>
    <property type="match status" value="1"/>
</dbReference>
<feature type="compositionally biased region" description="Basic and acidic residues" evidence="4">
    <location>
        <begin position="642"/>
        <end position="659"/>
    </location>
</feature>
<feature type="compositionally biased region" description="Low complexity" evidence="4">
    <location>
        <begin position="766"/>
        <end position="777"/>
    </location>
</feature>
<dbReference type="PROSITE" id="PS50002">
    <property type="entry name" value="SH3"/>
    <property type="match status" value="3"/>
</dbReference>
<organism evidence="7 8">
    <name type="scientific">Geodia barretti</name>
    <name type="common">Barrett's horny sponge</name>
    <dbReference type="NCBI Taxonomy" id="519541"/>
    <lineage>
        <taxon>Eukaryota</taxon>
        <taxon>Metazoa</taxon>
        <taxon>Porifera</taxon>
        <taxon>Demospongiae</taxon>
        <taxon>Heteroscleromorpha</taxon>
        <taxon>Tetractinellida</taxon>
        <taxon>Astrophorina</taxon>
        <taxon>Geodiidae</taxon>
        <taxon>Geodia</taxon>
    </lineage>
</organism>
<keyword evidence="2" id="KW-0677">Repeat</keyword>
<feature type="compositionally biased region" description="Low complexity" evidence="4">
    <location>
        <begin position="571"/>
        <end position="580"/>
    </location>
</feature>
<reference evidence="7" key="1">
    <citation type="submission" date="2023-03" db="EMBL/GenBank/DDBJ databases">
        <authorList>
            <person name="Steffen K."/>
            <person name="Cardenas P."/>
        </authorList>
    </citation>
    <scope>NUCLEOTIDE SEQUENCE</scope>
</reference>
<evidence type="ECO:0000256" key="3">
    <source>
        <dbReference type="PROSITE-ProRule" id="PRU00192"/>
    </source>
</evidence>
<gene>
    <name evidence="7" type="ORF">GBAR_LOCUS15400</name>
</gene>
<feature type="domain" description="SH3" evidence="5">
    <location>
        <begin position="339"/>
        <end position="398"/>
    </location>
</feature>
<accession>A0AA35WMG1</accession>
<evidence type="ECO:0000313" key="7">
    <source>
        <dbReference type="EMBL" id="CAI8026873.1"/>
    </source>
</evidence>